<evidence type="ECO:0000313" key="1">
    <source>
        <dbReference type="EMBL" id="NBI29171.1"/>
    </source>
</evidence>
<protein>
    <submittedName>
        <fullName evidence="1">Uncharacterized protein</fullName>
    </submittedName>
</protein>
<dbReference type="Proteomes" id="UP000448943">
    <property type="component" value="Unassembled WGS sequence"/>
</dbReference>
<dbReference type="RefSeq" id="WP_160645974.1">
    <property type="nucleotide sequence ID" value="NZ_SIJB01000022.1"/>
</dbReference>
<proteinExistence type="predicted"/>
<dbReference type="EMBL" id="SIJB01000022">
    <property type="protein sequence ID" value="NBI29171.1"/>
    <property type="molecule type" value="Genomic_DNA"/>
</dbReference>
<dbReference type="AlphaFoldDB" id="A0A6N9Q321"/>
<accession>A0A6N9Q321</accession>
<sequence length="144" mass="17026">MRSWRYKTTSDYFDYLDFHDCLVEQVKVEKDLVIIDLETINISEKHPINPHDVAKSTDRCKLTFINVTKSEAILFEENMKVNILITDLEEVEILQFNKKQVKDYFIFDILGINGGTHEFCSLKLHAKSFILQWNDFKENAWYVG</sequence>
<comment type="caution">
    <text evidence="1">The sequence shown here is derived from an EMBL/GenBank/DDBJ whole genome shotgun (WGS) entry which is preliminary data.</text>
</comment>
<organism evidence="1 2">
    <name type="scientific">Chengkuizengella marina</name>
    <dbReference type="NCBI Taxonomy" id="2507566"/>
    <lineage>
        <taxon>Bacteria</taxon>
        <taxon>Bacillati</taxon>
        <taxon>Bacillota</taxon>
        <taxon>Bacilli</taxon>
        <taxon>Bacillales</taxon>
        <taxon>Paenibacillaceae</taxon>
        <taxon>Chengkuizengella</taxon>
    </lineage>
</organism>
<keyword evidence="2" id="KW-1185">Reference proteome</keyword>
<name>A0A6N9Q321_9BACL</name>
<reference evidence="1 2" key="1">
    <citation type="submission" date="2019-01" db="EMBL/GenBank/DDBJ databases">
        <title>Chengkuizengella sp. nov., isolated from deep-sea sediment of East Pacific Ocean.</title>
        <authorList>
            <person name="Yang J."/>
            <person name="Lai Q."/>
            <person name="Shao Z."/>
        </authorList>
    </citation>
    <scope>NUCLEOTIDE SEQUENCE [LARGE SCALE GENOMIC DNA]</scope>
    <source>
        <strain evidence="1 2">YPA3-1-1</strain>
    </source>
</reference>
<dbReference type="OrthoDB" id="2082669at2"/>
<gene>
    <name evidence="1" type="ORF">ERL59_09380</name>
</gene>
<evidence type="ECO:0000313" key="2">
    <source>
        <dbReference type="Proteomes" id="UP000448943"/>
    </source>
</evidence>